<evidence type="ECO:0000313" key="3">
    <source>
        <dbReference type="Proteomes" id="UP000011750"/>
    </source>
</evidence>
<sequence>MINSGGDFRGVEGLWRGDLKEWPSSSFTFRSEGFISGVVCLRYGTPFIGFHACLRTVDGARDGGCWRRWGVISVNPSSCSEPAMPFRSGGLHNLYQRFSPLNGALMSYLKRVVLKSGFSENRELGLLEVFEKSTEMPEEESIDIKFRLYDGSDIGPFRYSAASTVDFLKQRVVSDWPKGKTVVPKGINEVKLISSGKILENNKTVAQCKTPFGETAGGVTVMHVVVQPSPAKTKSGQTVLSFVFFIEIFVCLELPASASYIKTDKECASEQRRRSIKHPRRLYAHAPFCEGSTTCIIHTILNSSGTEENNKRKKEKVKVKLPSKLWSIITWKCKL</sequence>
<dbReference type="InParanoid" id="M4DBJ3"/>
<keyword evidence="3" id="KW-1185">Reference proteome</keyword>
<evidence type="ECO:0000259" key="1">
    <source>
        <dbReference type="PROSITE" id="PS50053"/>
    </source>
</evidence>
<dbReference type="eggNOG" id="ENOG502RZEB">
    <property type="taxonomic scope" value="Eukaryota"/>
</dbReference>
<name>M4DBJ3_BRACM</name>
<dbReference type="AlphaFoldDB" id="M4DBJ3"/>
<reference evidence="2 3" key="1">
    <citation type="journal article" date="2011" name="Nat. Genet.">
        <title>The genome of the mesopolyploid crop species Brassica rapa.</title>
        <authorList>
            <consortium name="Brassica rapa Genome Sequencing Project Consortium"/>
            <person name="Wang X."/>
            <person name="Wang H."/>
            <person name="Wang J."/>
            <person name="Sun R."/>
            <person name="Wu J."/>
            <person name="Liu S."/>
            <person name="Bai Y."/>
            <person name="Mun J.H."/>
            <person name="Bancroft I."/>
            <person name="Cheng F."/>
            <person name="Huang S."/>
            <person name="Li X."/>
            <person name="Hua W."/>
            <person name="Wang J."/>
            <person name="Wang X."/>
            <person name="Freeling M."/>
            <person name="Pires J.C."/>
            <person name="Paterson A.H."/>
            <person name="Chalhoub B."/>
            <person name="Wang B."/>
            <person name="Hayward A."/>
            <person name="Sharpe A.G."/>
            <person name="Park B.S."/>
            <person name="Weisshaar B."/>
            <person name="Liu B."/>
            <person name="Li B."/>
            <person name="Liu B."/>
            <person name="Tong C."/>
            <person name="Song C."/>
            <person name="Duran C."/>
            <person name="Peng C."/>
            <person name="Geng C."/>
            <person name="Koh C."/>
            <person name="Lin C."/>
            <person name="Edwards D."/>
            <person name="Mu D."/>
            <person name="Shen D."/>
            <person name="Soumpourou E."/>
            <person name="Li F."/>
            <person name="Fraser F."/>
            <person name="Conant G."/>
            <person name="Lassalle G."/>
            <person name="King G.J."/>
            <person name="Bonnema G."/>
            <person name="Tang H."/>
            <person name="Wang H."/>
            <person name="Belcram H."/>
            <person name="Zhou H."/>
            <person name="Hirakawa H."/>
            <person name="Abe H."/>
            <person name="Guo H."/>
            <person name="Wang H."/>
            <person name="Jin H."/>
            <person name="Parkin I.A."/>
            <person name="Batley J."/>
            <person name="Kim J.S."/>
            <person name="Just J."/>
            <person name="Li J."/>
            <person name="Xu J."/>
            <person name="Deng J."/>
            <person name="Kim J.A."/>
            <person name="Li J."/>
            <person name="Yu J."/>
            <person name="Meng J."/>
            <person name="Wang J."/>
            <person name="Min J."/>
            <person name="Poulain J."/>
            <person name="Wang J."/>
            <person name="Hatakeyama K."/>
            <person name="Wu K."/>
            <person name="Wang L."/>
            <person name="Fang L."/>
            <person name="Trick M."/>
            <person name="Links M.G."/>
            <person name="Zhao M."/>
            <person name="Jin M."/>
            <person name="Ramchiary N."/>
            <person name="Drou N."/>
            <person name="Berkman P.J."/>
            <person name="Cai Q."/>
            <person name="Huang Q."/>
            <person name="Li R."/>
            <person name="Tabata S."/>
            <person name="Cheng S."/>
            <person name="Zhang S."/>
            <person name="Zhang S."/>
            <person name="Huang S."/>
            <person name="Sato S."/>
            <person name="Sun S."/>
            <person name="Kwon S.J."/>
            <person name="Choi S.R."/>
            <person name="Lee T.H."/>
            <person name="Fan W."/>
            <person name="Zhao X."/>
            <person name="Tan X."/>
            <person name="Xu X."/>
            <person name="Wang Y."/>
            <person name="Qiu Y."/>
            <person name="Yin Y."/>
            <person name="Li Y."/>
            <person name="Du Y."/>
            <person name="Liao Y."/>
            <person name="Lim Y."/>
            <person name="Narusaka Y."/>
            <person name="Wang Y."/>
            <person name="Wang Z."/>
            <person name="Li Z."/>
            <person name="Wang Z."/>
            <person name="Xiong Z."/>
            <person name="Zhang Z."/>
        </authorList>
    </citation>
    <scope>NUCLEOTIDE SEQUENCE [LARGE SCALE GENOMIC DNA]</scope>
    <source>
        <strain evidence="2 3">cv. Chiifu-401-42</strain>
    </source>
</reference>
<dbReference type="Pfam" id="PF13881">
    <property type="entry name" value="Rad60-SLD_2"/>
    <property type="match status" value="1"/>
</dbReference>
<dbReference type="STRING" id="51351.M4DBJ3"/>
<organism evidence="2 3">
    <name type="scientific">Brassica campestris</name>
    <name type="common">Field mustard</name>
    <dbReference type="NCBI Taxonomy" id="3711"/>
    <lineage>
        <taxon>Eukaryota</taxon>
        <taxon>Viridiplantae</taxon>
        <taxon>Streptophyta</taxon>
        <taxon>Embryophyta</taxon>
        <taxon>Tracheophyta</taxon>
        <taxon>Spermatophyta</taxon>
        <taxon>Magnoliopsida</taxon>
        <taxon>eudicotyledons</taxon>
        <taxon>Gunneridae</taxon>
        <taxon>Pentapetalae</taxon>
        <taxon>rosids</taxon>
        <taxon>malvids</taxon>
        <taxon>Brassicales</taxon>
        <taxon>Brassicaceae</taxon>
        <taxon>Brassiceae</taxon>
        <taxon>Brassica</taxon>
    </lineage>
</organism>
<dbReference type="HOGENOM" id="CLU_829899_0_0_1"/>
<reference evidence="2 3" key="2">
    <citation type="journal article" date="2018" name="Hortic Res">
        <title>Improved Brassica rapa reference genome by single-molecule sequencing and chromosome conformation capture technologies.</title>
        <authorList>
            <person name="Zhang L."/>
            <person name="Cai X."/>
            <person name="Wu J."/>
            <person name="Liu M."/>
            <person name="Grob S."/>
            <person name="Cheng F."/>
            <person name="Liang J."/>
            <person name="Cai C."/>
            <person name="Liu Z."/>
            <person name="Liu B."/>
            <person name="Wang F."/>
            <person name="Li S."/>
            <person name="Liu F."/>
            <person name="Li X."/>
            <person name="Cheng L."/>
            <person name="Yang W."/>
            <person name="Li M.H."/>
            <person name="Grossniklaus U."/>
            <person name="Zheng H."/>
            <person name="Wang X."/>
        </authorList>
    </citation>
    <scope>NUCLEOTIDE SEQUENCE [LARGE SCALE GENOMIC DNA]</scope>
    <source>
        <strain evidence="2 3">cv. Chiifu-401-42</strain>
    </source>
</reference>
<evidence type="ECO:0000313" key="2">
    <source>
        <dbReference type="EnsemblPlants" id="Bra013853.1-P"/>
    </source>
</evidence>
<dbReference type="InterPro" id="IPR000626">
    <property type="entry name" value="Ubiquitin-like_dom"/>
</dbReference>
<feature type="domain" description="Ubiquitin-like" evidence="1">
    <location>
        <begin position="142"/>
        <end position="208"/>
    </location>
</feature>
<dbReference type="SUPFAM" id="SSF54236">
    <property type="entry name" value="Ubiquitin-like"/>
    <property type="match status" value="1"/>
</dbReference>
<dbReference type="InterPro" id="IPR039540">
    <property type="entry name" value="UBL3-like_ubiquitin_dom"/>
</dbReference>
<proteinExistence type="predicted"/>
<dbReference type="OMA" id="NGALMSY"/>
<dbReference type="CDD" id="cd01814">
    <property type="entry name" value="Ubl_MUBs_plant"/>
    <property type="match status" value="1"/>
</dbReference>
<dbReference type="PROSITE" id="PS50053">
    <property type="entry name" value="UBIQUITIN_2"/>
    <property type="match status" value="1"/>
</dbReference>
<dbReference type="Gramene" id="Bra013853.1">
    <property type="protein sequence ID" value="Bra013853.1-P"/>
    <property type="gene ID" value="Bra013853"/>
</dbReference>
<dbReference type="Proteomes" id="UP000011750">
    <property type="component" value="Chromosome A01"/>
</dbReference>
<accession>M4DBJ3</accession>
<reference evidence="2" key="3">
    <citation type="submission" date="2023-03" db="UniProtKB">
        <authorList>
            <consortium name="EnsemblPlants"/>
        </authorList>
    </citation>
    <scope>IDENTIFICATION</scope>
    <source>
        <strain evidence="2">cv. Chiifu-401-42</strain>
    </source>
</reference>
<dbReference type="PANTHER" id="PTHR13169:SF3">
    <property type="entry name" value="MEMBRANE-ANCHORED UBIQUITIN-FOLD PROTEIN 3"/>
    <property type="match status" value="1"/>
</dbReference>
<dbReference type="PANTHER" id="PTHR13169">
    <property type="entry name" value="UBIQUITIN-LIKE PROTEIN 3 HCG-1 PROTEIN"/>
    <property type="match status" value="1"/>
</dbReference>
<dbReference type="InterPro" id="IPR029071">
    <property type="entry name" value="Ubiquitin-like_domsf"/>
</dbReference>
<protein>
    <recommendedName>
        <fullName evidence="1">Ubiquitin-like domain-containing protein</fullName>
    </recommendedName>
</protein>
<dbReference type="InterPro" id="IPR040015">
    <property type="entry name" value="UBL3-like"/>
</dbReference>
<dbReference type="EnsemblPlants" id="Bra013853.1">
    <property type="protein sequence ID" value="Bra013853.1-P"/>
    <property type="gene ID" value="Bra013853"/>
</dbReference>
<dbReference type="Gene3D" id="3.10.20.90">
    <property type="entry name" value="Phosphatidylinositol 3-kinase Catalytic Subunit, Chain A, domain 1"/>
    <property type="match status" value="1"/>
</dbReference>